<dbReference type="EMBL" id="CM045766">
    <property type="protein sequence ID" value="KAI8005008.1"/>
    <property type="molecule type" value="Genomic_DNA"/>
</dbReference>
<organism evidence="1 2">
    <name type="scientific">Camellia lanceoleosa</name>
    <dbReference type="NCBI Taxonomy" id="1840588"/>
    <lineage>
        <taxon>Eukaryota</taxon>
        <taxon>Viridiplantae</taxon>
        <taxon>Streptophyta</taxon>
        <taxon>Embryophyta</taxon>
        <taxon>Tracheophyta</taxon>
        <taxon>Spermatophyta</taxon>
        <taxon>Magnoliopsida</taxon>
        <taxon>eudicotyledons</taxon>
        <taxon>Gunneridae</taxon>
        <taxon>Pentapetalae</taxon>
        <taxon>asterids</taxon>
        <taxon>Ericales</taxon>
        <taxon>Theaceae</taxon>
        <taxon>Camellia</taxon>
    </lineage>
</organism>
<accession>A0ACC0GWS9</accession>
<evidence type="ECO:0000313" key="1">
    <source>
        <dbReference type="EMBL" id="KAI8005008.1"/>
    </source>
</evidence>
<name>A0ACC0GWS9_9ERIC</name>
<protein>
    <submittedName>
        <fullName evidence="1">Uncharacterized protein</fullName>
    </submittedName>
</protein>
<comment type="caution">
    <text evidence="1">The sequence shown here is derived from an EMBL/GenBank/DDBJ whole genome shotgun (WGS) entry which is preliminary data.</text>
</comment>
<reference evidence="1 2" key="1">
    <citation type="journal article" date="2022" name="Plant J.">
        <title>Chromosome-level genome of Camellia lanceoleosa provides a valuable resource for understanding genome evolution and self-incompatibility.</title>
        <authorList>
            <person name="Gong W."/>
            <person name="Xiao S."/>
            <person name="Wang L."/>
            <person name="Liao Z."/>
            <person name="Chang Y."/>
            <person name="Mo W."/>
            <person name="Hu G."/>
            <person name="Li W."/>
            <person name="Zhao G."/>
            <person name="Zhu H."/>
            <person name="Hu X."/>
            <person name="Ji K."/>
            <person name="Xiang X."/>
            <person name="Song Q."/>
            <person name="Yuan D."/>
            <person name="Jin S."/>
            <person name="Zhang L."/>
        </authorList>
    </citation>
    <scope>NUCLEOTIDE SEQUENCE [LARGE SCALE GENOMIC DNA]</scope>
    <source>
        <strain evidence="1">SQ_2022a</strain>
    </source>
</reference>
<gene>
    <name evidence="1" type="ORF">LOK49_LG08G03360</name>
</gene>
<evidence type="ECO:0000313" key="2">
    <source>
        <dbReference type="Proteomes" id="UP001060215"/>
    </source>
</evidence>
<dbReference type="Proteomes" id="UP001060215">
    <property type="component" value="Chromosome 9"/>
</dbReference>
<keyword evidence="2" id="KW-1185">Reference proteome</keyword>
<sequence>MDHMPPRDGDFAVDLESGGQVTETFVTKVCGVYVSIDELIRGEKGVSLSGCVPNCNGVPMENVKLLVDKKVEGDEVEDLVENNKSGKERRKTTSAKKPPRPPRPPKALSLDTADQKLIKEISELATMKCARIERMKALKKTKAAKASTSTCNFFAMLFTIIFCLVMLFQGMSPGRSSTVSFQGSSESAQLGDSGFVSVHYHRNTSASDSSIPGSASPSLVEQISSLDHGYNV</sequence>
<proteinExistence type="predicted"/>